<dbReference type="PANTHER" id="PTHR43586:SF8">
    <property type="entry name" value="CYSTEINE DESULFURASE 1, CHLOROPLASTIC"/>
    <property type="match status" value="1"/>
</dbReference>
<reference evidence="8 9" key="1">
    <citation type="submission" date="2019-05" db="EMBL/GenBank/DDBJ databases">
        <authorList>
            <consortium name="Pathogen Informatics"/>
        </authorList>
    </citation>
    <scope>NUCLEOTIDE SEQUENCE [LARGE SCALE GENOMIC DNA]</scope>
    <source>
        <strain evidence="8 9">NCTC13032</strain>
    </source>
</reference>
<evidence type="ECO:0000259" key="7">
    <source>
        <dbReference type="Pfam" id="PF00266"/>
    </source>
</evidence>
<comment type="similarity">
    <text evidence="5">Belongs to the class-V pyridoxal-phosphate-dependent aminotransferase family.</text>
</comment>
<accession>A0A4U9IKU8</accession>
<dbReference type="GO" id="GO:0031071">
    <property type="term" value="F:cysteine desulfurase activity"/>
    <property type="evidence" value="ECO:0007669"/>
    <property type="project" value="UniProtKB-EC"/>
</dbReference>
<evidence type="ECO:0000256" key="2">
    <source>
        <dbReference type="ARBA" id="ARBA00022679"/>
    </source>
</evidence>
<dbReference type="InterPro" id="IPR020578">
    <property type="entry name" value="Aminotrans_V_PyrdxlP_BS"/>
</dbReference>
<evidence type="ECO:0000256" key="1">
    <source>
        <dbReference type="ARBA" id="ARBA00001933"/>
    </source>
</evidence>
<evidence type="ECO:0000313" key="8">
    <source>
        <dbReference type="EMBL" id="VTP77081.1"/>
    </source>
</evidence>
<keyword evidence="8" id="KW-0456">Lyase</keyword>
<dbReference type="InterPro" id="IPR015421">
    <property type="entry name" value="PyrdxlP-dep_Trfase_major"/>
</dbReference>
<evidence type="ECO:0000256" key="6">
    <source>
        <dbReference type="RuleBase" id="RU004504"/>
    </source>
</evidence>
<dbReference type="EMBL" id="LR590464">
    <property type="protein sequence ID" value="VTP77081.1"/>
    <property type="molecule type" value="Genomic_DNA"/>
</dbReference>
<dbReference type="InterPro" id="IPR000192">
    <property type="entry name" value="Aminotrans_V_dom"/>
</dbReference>
<evidence type="ECO:0000313" key="9">
    <source>
        <dbReference type="Proteomes" id="UP000310719"/>
    </source>
</evidence>
<dbReference type="Pfam" id="PF00266">
    <property type="entry name" value="Aminotran_5"/>
    <property type="match status" value="1"/>
</dbReference>
<proteinExistence type="inferred from homology"/>
<dbReference type="PROSITE" id="PS00595">
    <property type="entry name" value="AA_TRANSFER_CLASS_5"/>
    <property type="match status" value="1"/>
</dbReference>
<dbReference type="SUPFAM" id="SSF53383">
    <property type="entry name" value="PLP-dependent transferases"/>
    <property type="match status" value="1"/>
</dbReference>
<comment type="cofactor">
    <cofactor evidence="1 6">
        <name>pyridoxal 5'-phosphate</name>
        <dbReference type="ChEBI" id="CHEBI:597326"/>
    </cofactor>
</comment>
<protein>
    <submittedName>
        <fullName evidence="8">Cysteine sulfinate desulfinase</fullName>
        <ecNumber evidence="8">4.4.1.-</ecNumber>
    </submittedName>
</protein>
<feature type="domain" description="Aminotransferase class V" evidence="7">
    <location>
        <begin position="1"/>
        <end position="85"/>
    </location>
</feature>
<comment type="catalytic activity">
    <reaction evidence="4">
        <text>(sulfur carrier)-H + L-cysteine = (sulfur carrier)-SH + L-alanine</text>
        <dbReference type="Rhea" id="RHEA:43892"/>
        <dbReference type="Rhea" id="RHEA-COMP:14737"/>
        <dbReference type="Rhea" id="RHEA-COMP:14739"/>
        <dbReference type="ChEBI" id="CHEBI:29917"/>
        <dbReference type="ChEBI" id="CHEBI:35235"/>
        <dbReference type="ChEBI" id="CHEBI:57972"/>
        <dbReference type="ChEBI" id="CHEBI:64428"/>
        <dbReference type="EC" id="2.8.1.7"/>
    </reaction>
</comment>
<dbReference type="Gene3D" id="3.40.640.10">
    <property type="entry name" value="Type I PLP-dependent aspartate aminotransferase-like (Major domain)"/>
    <property type="match status" value="1"/>
</dbReference>
<evidence type="ECO:0000256" key="5">
    <source>
        <dbReference type="RuleBase" id="RU004075"/>
    </source>
</evidence>
<dbReference type="PANTHER" id="PTHR43586">
    <property type="entry name" value="CYSTEINE DESULFURASE"/>
    <property type="match status" value="1"/>
</dbReference>
<evidence type="ECO:0000256" key="4">
    <source>
        <dbReference type="ARBA" id="ARBA00050776"/>
    </source>
</evidence>
<gene>
    <name evidence="8" type="primary">csdA_3</name>
    <name evidence="8" type="ORF">NCTC13032_05917</name>
</gene>
<dbReference type="AlphaFoldDB" id="A0A4U9IKU8"/>
<evidence type="ECO:0000256" key="3">
    <source>
        <dbReference type="ARBA" id="ARBA00022898"/>
    </source>
</evidence>
<dbReference type="InterPro" id="IPR015424">
    <property type="entry name" value="PyrdxlP-dep_Trfase"/>
</dbReference>
<dbReference type="EC" id="4.4.1.-" evidence="8"/>
<name>A0A4U9IKU8_9ENTR</name>
<keyword evidence="2" id="KW-0808">Transferase</keyword>
<dbReference type="GO" id="GO:0016829">
    <property type="term" value="F:lyase activity"/>
    <property type="evidence" value="ECO:0007669"/>
    <property type="project" value="UniProtKB-KW"/>
</dbReference>
<dbReference type="Proteomes" id="UP000310719">
    <property type="component" value="Chromosome"/>
</dbReference>
<sequence>MVVMVDGAQGVVHFPADVQQLDIDFYAFSGHKLYGPTGIGALYGKAELLEQMTPWLGGGKMITEVTFDGFKTQAVPYRLEAGTPKRRRGDWPERGAGVAGGISICSRPRAGVAGWQRWQKKR</sequence>
<keyword evidence="3" id="KW-0663">Pyridoxal phosphate</keyword>
<organism evidence="8 9">
    <name type="scientific">Leclercia adecarboxylata</name>
    <dbReference type="NCBI Taxonomy" id="83655"/>
    <lineage>
        <taxon>Bacteria</taxon>
        <taxon>Pseudomonadati</taxon>
        <taxon>Pseudomonadota</taxon>
        <taxon>Gammaproteobacteria</taxon>
        <taxon>Enterobacterales</taxon>
        <taxon>Enterobacteriaceae</taxon>
        <taxon>Leclercia</taxon>
    </lineage>
</organism>